<dbReference type="EC" id="1.1.1.117" evidence="2"/>
<dbReference type="AlphaFoldDB" id="A0A0B2PE94"/>
<dbReference type="InterPro" id="IPR023210">
    <property type="entry name" value="NADP_OxRdtase_dom"/>
</dbReference>
<dbReference type="SUPFAM" id="SSF51430">
    <property type="entry name" value="NAD(P)-linked oxidoreductase"/>
    <property type="match status" value="1"/>
</dbReference>
<dbReference type="GO" id="GO:0045290">
    <property type="term" value="F:D-arabinose 1-dehydrogenase [NAD(P)+] activity"/>
    <property type="evidence" value="ECO:0007669"/>
    <property type="project" value="UniProtKB-EC"/>
</dbReference>
<sequence>MIALGAAADTNKGSEETFKMAIIEAIKLGYKHFDTTSFYGSEEALGEAIAEALQLGLIKSREELFITSKL</sequence>
<dbReference type="Proteomes" id="UP000053555">
    <property type="component" value="Unassembled WGS sequence"/>
</dbReference>
<dbReference type="Pfam" id="PF00248">
    <property type="entry name" value="Aldo_ket_red"/>
    <property type="match status" value="1"/>
</dbReference>
<name>A0A0B2PE94_GLYSO</name>
<gene>
    <name evidence="2" type="ORF">glysoja_032356</name>
</gene>
<dbReference type="InterPro" id="IPR036812">
    <property type="entry name" value="NAD(P)_OxRdtase_dom_sf"/>
</dbReference>
<dbReference type="EMBL" id="KN667906">
    <property type="protein sequence ID" value="KHN05968.1"/>
    <property type="molecule type" value="Genomic_DNA"/>
</dbReference>
<reference evidence="2" key="1">
    <citation type="submission" date="2014-07" db="EMBL/GenBank/DDBJ databases">
        <title>Identification of a novel salt tolerance gene in wild soybean by whole-genome sequencing.</title>
        <authorList>
            <person name="Lam H.-M."/>
            <person name="Qi X."/>
            <person name="Li M.-W."/>
            <person name="Liu X."/>
            <person name="Xie M."/>
            <person name="Ni M."/>
            <person name="Xu X."/>
        </authorList>
    </citation>
    <scope>NUCLEOTIDE SEQUENCE [LARGE SCALE GENOMIC DNA]</scope>
    <source>
        <tissue evidence="2">Root</tissue>
    </source>
</reference>
<evidence type="ECO:0000313" key="2">
    <source>
        <dbReference type="EMBL" id="KHN05968.1"/>
    </source>
</evidence>
<dbReference type="PANTHER" id="PTHR11732">
    <property type="entry name" value="ALDO/KETO REDUCTASE"/>
    <property type="match status" value="1"/>
</dbReference>
<dbReference type="Gene3D" id="3.20.20.100">
    <property type="entry name" value="NADP-dependent oxidoreductase domain"/>
    <property type="match status" value="1"/>
</dbReference>
<organism evidence="2">
    <name type="scientific">Glycine soja</name>
    <name type="common">Wild soybean</name>
    <dbReference type="NCBI Taxonomy" id="3848"/>
    <lineage>
        <taxon>Eukaryota</taxon>
        <taxon>Viridiplantae</taxon>
        <taxon>Streptophyta</taxon>
        <taxon>Embryophyta</taxon>
        <taxon>Tracheophyta</taxon>
        <taxon>Spermatophyta</taxon>
        <taxon>Magnoliopsida</taxon>
        <taxon>eudicotyledons</taxon>
        <taxon>Gunneridae</taxon>
        <taxon>Pentapetalae</taxon>
        <taxon>rosids</taxon>
        <taxon>fabids</taxon>
        <taxon>Fabales</taxon>
        <taxon>Fabaceae</taxon>
        <taxon>Papilionoideae</taxon>
        <taxon>50 kb inversion clade</taxon>
        <taxon>NPAAA clade</taxon>
        <taxon>indigoferoid/millettioid clade</taxon>
        <taxon>Phaseoleae</taxon>
        <taxon>Glycine</taxon>
        <taxon>Glycine subgen. Soja</taxon>
    </lineage>
</organism>
<keyword evidence="2" id="KW-0560">Oxidoreductase</keyword>
<evidence type="ECO:0000259" key="1">
    <source>
        <dbReference type="Pfam" id="PF00248"/>
    </source>
</evidence>
<dbReference type="InterPro" id="IPR020471">
    <property type="entry name" value="AKR"/>
</dbReference>
<proteinExistence type="predicted"/>
<accession>A0A0B2PE94</accession>
<feature type="domain" description="NADP-dependent oxidoreductase" evidence="1">
    <location>
        <begin position="3"/>
        <end position="70"/>
    </location>
</feature>
<protein>
    <submittedName>
        <fullName evidence="2">NAD(P)H-dependent 6'-deoxychalcone synthase</fullName>
        <ecNumber evidence="2">1.1.1.117</ecNumber>
    </submittedName>
</protein>